<dbReference type="STRING" id="1302690.BUE76_20830"/>
<sequence>MFDVLRVRAATGLPVAQVQVLAHTFLKEVQESSDKLKSYFAARNWPALRGLAHQLKPAYYLMGITEVLPFIDYLLHLNGARPDEAELESGLLNFLLQIRQLEDELNIFLATGAVLA</sequence>
<dbReference type="InterPro" id="IPR036641">
    <property type="entry name" value="HPT_dom_sf"/>
</dbReference>
<gene>
    <name evidence="1" type="ORF">SAMN05444008_110129</name>
</gene>
<proteinExistence type="predicted"/>
<keyword evidence="2" id="KW-1185">Reference proteome</keyword>
<evidence type="ECO:0008006" key="3">
    <source>
        <dbReference type="Google" id="ProtNLM"/>
    </source>
</evidence>
<protein>
    <recommendedName>
        <fullName evidence="3">HPt domain-containing protein</fullName>
    </recommendedName>
</protein>
<accession>A0A1M5D9C0</accession>
<dbReference type="EMBL" id="FQUO01000010">
    <property type="protein sequence ID" value="SHF63541.1"/>
    <property type="molecule type" value="Genomic_DNA"/>
</dbReference>
<dbReference type="SUPFAM" id="SSF47226">
    <property type="entry name" value="Histidine-containing phosphotransfer domain, HPT domain"/>
    <property type="match status" value="1"/>
</dbReference>
<dbReference type="Proteomes" id="UP000184368">
    <property type="component" value="Unassembled WGS sequence"/>
</dbReference>
<name>A0A1M5D9C0_9BACT</name>
<dbReference type="GO" id="GO:0000160">
    <property type="term" value="P:phosphorelay signal transduction system"/>
    <property type="evidence" value="ECO:0007669"/>
    <property type="project" value="InterPro"/>
</dbReference>
<dbReference type="RefSeq" id="WP_073044274.1">
    <property type="nucleotide sequence ID" value="NZ_FQUO01000010.1"/>
</dbReference>
<organism evidence="1 2">
    <name type="scientific">Cnuella takakiae</name>
    <dbReference type="NCBI Taxonomy" id="1302690"/>
    <lineage>
        <taxon>Bacteria</taxon>
        <taxon>Pseudomonadati</taxon>
        <taxon>Bacteroidota</taxon>
        <taxon>Chitinophagia</taxon>
        <taxon>Chitinophagales</taxon>
        <taxon>Chitinophagaceae</taxon>
        <taxon>Cnuella</taxon>
    </lineage>
</organism>
<evidence type="ECO:0000313" key="2">
    <source>
        <dbReference type="Proteomes" id="UP000184368"/>
    </source>
</evidence>
<dbReference type="Gene3D" id="1.20.120.160">
    <property type="entry name" value="HPT domain"/>
    <property type="match status" value="1"/>
</dbReference>
<reference evidence="1 2" key="1">
    <citation type="submission" date="2016-11" db="EMBL/GenBank/DDBJ databases">
        <authorList>
            <person name="Jaros S."/>
            <person name="Januszkiewicz K."/>
            <person name="Wedrychowicz H."/>
        </authorList>
    </citation>
    <scope>NUCLEOTIDE SEQUENCE [LARGE SCALE GENOMIC DNA]</scope>
    <source>
        <strain evidence="1 2">DSM 26897</strain>
    </source>
</reference>
<evidence type="ECO:0000313" key="1">
    <source>
        <dbReference type="EMBL" id="SHF63541.1"/>
    </source>
</evidence>
<dbReference type="AlphaFoldDB" id="A0A1M5D9C0"/>